<dbReference type="EMBL" id="BAAARW010000006">
    <property type="protein sequence ID" value="GAA2410956.1"/>
    <property type="molecule type" value="Genomic_DNA"/>
</dbReference>
<comment type="similarity">
    <text evidence="2">Belongs to the ABC transporter superfamily.</text>
</comment>
<dbReference type="InterPro" id="IPR027417">
    <property type="entry name" value="P-loop_NTPase"/>
</dbReference>
<evidence type="ECO:0000256" key="6">
    <source>
        <dbReference type="ARBA" id="ARBA00023251"/>
    </source>
</evidence>
<keyword evidence="6" id="KW-0046">Antibiotic resistance</keyword>
<feature type="domain" description="ABC transporter" evidence="7">
    <location>
        <begin position="5"/>
        <end position="244"/>
    </location>
</feature>
<dbReference type="InterPro" id="IPR050763">
    <property type="entry name" value="ABC_transporter_ATP-binding"/>
</dbReference>
<dbReference type="Gene3D" id="3.40.50.300">
    <property type="entry name" value="P-loop containing nucleotide triphosphate hydrolases"/>
    <property type="match status" value="1"/>
</dbReference>
<comment type="subcellular location">
    <subcellularLocation>
        <location evidence="1">Cell membrane</location>
        <topology evidence="1">Peripheral membrane protein</topology>
    </subcellularLocation>
</comment>
<dbReference type="SMART" id="SM00382">
    <property type="entry name" value="AAA"/>
    <property type="match status" value="1"/>
</dbReference>
<dbReference type="PANTHER" id="PTHR42711:SF5">
    <property type="entry name" value="ABC TRANSPORTER ATP-BINDING PROTEIN NATA"/>
    <property type="match status" value="1"/>
</dbReference>
<evidence type="ECO:0000259" key="7">
    <source>
        <dbReference type="PROSITE" id="PS50893"/>
    </source>
</evidence>
<keyword evidence="9" id="KW-1185">Reference proteome</keyword>
<keyword evidence="4" id="KW-0547">Nucleotide-binding</keyword>
<reference evidence="8 9" key="1">
    <citation type="journal article" date="2019" name="Int. J. Syst. Evol. Microbiol.">
        <title>The Global Catalogue of Microorganisms (GCM) 10K type strain sequencing project: providing services to taxonomists for standard genome sequencing and annotation.</title>
        <authorList>
            <consortium name="The Broad Institute Genomics Platform"/>
            <consortium name="The Broad Institute Genome Sequencing Center for Infectious Disease"/>
            <person name="Wu L."/>
            <person name="Ma J."/>
        </authorList>
    </citation>
    <scope>NUCLEOTIDE SEQUENCE [LARGE SCALE GENOMIC DNA]</scope>
    <source>
        <strain evidence="8 9">JCM 3325</strain>
    </source>
</reference>
<dbReference type="RefSeq" id="WP_344588391.1">
    <property type="nucleotide sequence ID" value="NZ_BAAARW010000006.1"/>
</dbReference>
<name>A0ABN3IQ87_9ACTN</name>
<keyword evidence="3" id="KW-0813">Transport</keyword>
<sequence>MTEAVTLERVSHSYARGRERRRTHRRVLNDIELAVPEGSLFGLLGPNGAGKTTAIKIISTLLLPTAGSVRVLGRDVTRSPGDVRRDIGLVLGGDRGLYDRLSGHDNLRYFAELYGLGGRAGARRIDEVLEIVEMADHRHTRVERYSRGMRQRLHIARGILHRPRLLLLDEPSIGVDPVGARRLRALVREVNQGGTTVVLTTHYMFEAEELVDRLAIVDHGRIVARGSVDDIRKAARVGEVLEGPAPGLTEPELDRIRTHPATEGMEIAEHGGRQRLTLRLATGDDRRVQALTELLGSLGAGPIVRRGGTLEDAYVKIVQAGPGASVKDVSGTPA</sequence>
<dbReference type="SUPFAM" id="SSF52540">
    <property type="entry name" value="P-loop containing nucleoside triphosphate hydrolases"/>
    <property type="match status" value="1"/>
</dbReference>
<evidence type="ECO:0000313" key="8">
    <source>
        <dbReference type="EMBL" id="GAA2410956.1"/>
    </source>
</evidence>
<dbReference type="Proteomes" id="UP001501231">
    <property type="component" value="Unassembled WGS sequence"/>
</dbReference>
<gene>
    <name evidence="8" type="ORF">GCM10010191_19970</name>
</gene>
<evidence type="ECO:0000256" key="3">
    <source>
        <dbReference type="ARBA" id="ARBA00022448"/>
    </source>
</evidence>
<dbReference type="PROSITE" id="PS50893">
    <property type="entry name" value="ABC_TRANSPORTER_2"/>
    <property type="match status" value="1"/>
</dbReference>
<protein>
    <submittedName>
        <fullName evidence="8">ABC transporter ATP-binding protein</fullName>
    </submittedName>
</protein>
<evidence type="ECO:0000256" key="1">
    <source>
        <dbReference type="ARBA" id="ARBA00004202"/>
    </source>
</evidence>
<dbReference type="Pfam" id="PF00005">
    <property type="entry name" value="ABC_tran"/>
    <property type="match status" value="1"/>
</dbReference>
<evidence type="ECO:0000256" key="2">
    <source>
        <dbReference type="ARBA" id="ARBA00005417"/>
    </source>
</evidence>
<dbReference type="GO" id="GO:0005524">
    <property type="term" value="F:ATP binding"/>
    <property type="evidence" value="ECO:0007669"/>
    <property type="project" value="UniProtKB-KW"/>
</dbReference>
<keyword evidence="5 8" id="KW-0067">ATP-binding</keyword>
<evidence type="ECO:0000256" key="5">
    <source>
        <dbReference type="ARBA" id="ARBA00022840"/>
    </source>
</evidence>
<evidence type="ECO:0000313" key="9">
    <source>
        <dbReference type="Proteomes" id="UP001501231"/>
    </source>
</evidence>
<organism evidence="8 9">
    <name type="scientific">Actinomadura vinacea</name>
    <dbReference type="NCBI Taxonomy" id="115336"/>
    <lineage>
        <taxon>Bacteria</taxon>
        <taxon>Bacillati</taxon>
        <taxon>Actinomycetota</taxon>
        <taxon>Actinomycetes</taxon>
        <taxon>Streptosporangiales</taxon>
        <taxon>Thermomonosporaceae</taxon>
        <taxon>Actinomadura</taxon>
    </lineage>
</organism>
<dbReference type="PANTHER" id="PTHR42711">
    <property type="entry name" value="ABC TRANSPORTER ATP-BINDING PROTEIN"/>
    <property type="match status" value="1"/>
</dbReference>
<evidence type="ECO:0000256" key="4">
    <source>
        <dbReference type="ARBA" id="ARBA00022741"/>
    </source>
</evidence>
<comment type="caution">
    <text evidence="8">The sequence shown here is derived from an EMBL/GenBank/DDBJ whole genome shotgun (WGS) entry which is preliminary data.</text>
</comment>
<dbReference type="InterPro" id="IPR003593">
    <property type="entry name" value="AAA+_ATPase"/>
</dbReference>
<dbReference type="InterPro" id="IPR003439">
    <property type="entry name" value="ABC_transporter-like_ATP-bd"/>
</dbReference>
<accession>A0ABN3IQ87</accession>
<proteinExistence type="inferred from homology"/>